<sequence>MASVREFGRTLVGPLGAPAGHLETFIEVPFMLGEKRVFPDGLIRSRRGSKSWTALVEVKTGTNQLASEQLENYLDVAREHGFQAVISISNEIPPAPGLHPTTVDRRKLRKVELHHWSWTEVVTQAVMQKEFRGVADPDQAWILGELIRYLEHPRSGALSFEDMGGSWVGVREAVASGTLRANDKGVSDVAARFDALIRFACLQLGRRLGTEVTPALSRQEVADPGLRNAALVGALVSDGVMRASIRIPNAVSPLLVEADLRGSRVICSFDIDAPKEGRATTRVNWLIRQLKDSPDSVRVESFAARSRTGSAELLRVVRETPAKLISDPSKEIKSFRVAQIHPMGAKRGTGRGAFVDSVLAAIDGTYGDVGQRLKSWSAAPPRLRSTDEVEVDTTVEADLPSAAFSSQDEDIAISVE</sequence>
<organism evidence="1 2">
    <name type="scientific">Amnibacterium flavum</name>
    <dbReference type="NCBI Taxonomy" id="2173173"/>
    <lineage>
        <taxon>Bacteria</taxon>
        <taxon>Bacillati</taxon>
        <taxon>Actinomycetota</taxon>
        <taxon>Actinomycetes</taxon>
        <taxon>Micrococcales</taxon>
        <taxon>Microbacteriaceae</taxon>
        <taxon>Amnibacterium</taxon>
    </lineage>
</organism>
<dbReference type="OrthoDB" id="56224at2"/>
<keyword evidence="2" id="KW-1185">Reference proteome</keyword>
<protein>
    <recommendedName>
        <fullName evidence="3">Stress response protein</fullName>
    </recommendedName>
</protein>
<dbReference type="EMBL" id="QEOP01000002">
    <property type="protein sequence ID" value="PVZ94889.1"/>
    <property type="molecule type" value="Genomic_DNA"/>
</dbReference>
<dbReference type="AlphaFoldDB" id="A0A2V1HV41"/>
<dbReference type="Proteomes" id="UP000244893">
    <property type="component" value="Unassembled WGS sequence"/>
</dbReference>
<name>A0A2V1HV41_9MICO</name>
<gene>
    <name evidence="1" type="ORF">DDQ50_11080</name>
</gene>
<evidence type="ECO:0008006" key="3">
    <source>
        <dbReference type="Google" id="ProtNLM"/>
    </source>
</evidence>
<evidence type="ECO:0000313" key="1">
    <source>
        <dbReference type="EMBL" id="PVZ94889.1"/>
    </source>
</evidence>
<evidence type="ECO:0000313" key="2">
    <source>
        <dbReference type="Proteomes" id="UP000244893"/>
    </source>
</evidence>
<comment type="caution">
    <text evidence="1">The sequence shown here is derived from an EMBL/GenBank/DDBJ whole genome shotgun (WGS) entry which is preliminary data.</text>
</comment>
<reference evidence="1 2" key="1">
    <citation type="submission" date="2018-05" db="EMBL/GenBank/DDBJ databases">
        <title>Amnibacterium sp. M8JJ-5, whole genome shotgun sequence.</title>
        <authorList>
            <person name="Tuo L."/>
        </authorList>
    </citation>
    <scope>NUCLEOTIDE SEQUENCE [LARGE SCALE GENOMIC DNA]</scope>
    <source>
        <strain evidence="1 2">M8JJ-5</strain>
    </source>
</reference>
<accession>A0A2V1HV41</accession>
<proteinExistence type="predicted"/>